<keyword evidence="6" id="KW-0346">Stress response</keyword>
<dbReference type="Pfam" id="PF04542">
    <property type="entry name" value="Sigma70_r2"/>
    <property type="match status" value="1"/>
</dbReference>
<name>A0ABU1IMM1_9BACL</name>
<dbReference type="RefSeq" id="WP_309865398.1">
    <property type="nucleotide sequence ID" value="NZ_JAVDQG010000004.1"/>
</dbReference>
<dbReference type="EMBL" id="JAVDQG010000004">
    <property type="protein sequence ID" value="MDR6226032.1"/>
    <property type="molecule type" value="Genomic_DNA"/>
</dbReference>
<feature type="region of interest" description="Disordered" evidence="7">
    <location>
        <begin position="106"/>
        <end position="127"/>
    </location>
</feature>
<evidence type="ECO:0000256" key="3">
    <source>
        <dbReference type="ARBA" id="ARBA00023082"/>
    </source>
</evidence>
<sequence>MSALQILGDGDQNQEKRELEERVLKAQADESSGQREALLGEYRSYVIKIASRICKRNITIQDDEYSIALAGFNEAITQYRRSEPSSFLTFAYMVVQRRLADHYRREQKHQNQVPLIPPDSRENEPTHREVVAESFERYRERELAEVRRLEIQQFSQSLARVGISMNDLVKSSPKHRDTREDMLAIARKIAANEKWMEEFLHQKTTKKSFAEKVGCHRRTLKRHRVYLTALVLVLIEDLPLLRDYLGLPVEKKGGGLGAEGDCNEEKSATLCGADS</sequence>
<dbReference type="PANTHER" id="PTHR30385">
    <property type="entry name" value="SIGMA FACTOR F FLAGELLAR"/>
    <property type="match status" value="1"/>
</dbReference>
<comment type="subcellular location">
    <subcellularLocation>
        <location evidence="6">Cytoplasm</location>
    </subcellularLocation>
</comment>
<dbReference type="Proteomes" id="UP001185012">
    <property type="component" value="Unassembled WGS sequence"/>
</dbReference>
<comment type="caution">
    <text evidence="9">The sequence shown here is derived from an EMBL/GenBank/DDBJ whole genome shotgun (WGS) entry which is preliminary data.</text>
</comment>
<evidence type="ECO:0000256" key="6">
    <source>
        <dbReference type="HAMAP-Rule" id="MF_02064"/>
    </source>
</evidence>
<evidence type="ECO:0000256" key="5">
    <source>
        <dbReference type="ARBA" id="ARBA00023163"/>
    </source>
</evidence>
<keyword evidence="10" id="KW-1185">Reference proteome</keyword>
<proteinExistence type="inferred from homology"/>
<dbReference type="PANTHER" id="PTHR30385:SF6">
    <property type="entry name" value="RNA POLYMERASE SIGMA FACTOR SIGI"/>
    <property type="match status" value="1"/>
</dbReference>
<dbReference type="Gene3D" id="1.10.1740.10">
    <property type="match status" value="1"/>
</dbReference>
<evidence type="ECO:0000259" key="8">
    <source>
        <dbReference type="Pfam" id="PF04542"/>
    </source>
</evidence>
<evidence type="ECO:0000256" key="1">
    <source>
        <dbReference type="ARBA" id="ARBA00022490"/>
    </source>
</evidence>
<comment type="caution">
    <text evidence="6">Lacks conserved residue(s) required for the propagation of feature annotation.</text>
</comment>
<evidence type="ECO:0000256" key="7">
    <source>
        <dbReference type="SAM" id="MobiDB-lite"/>
    </source>
</evidence>
<dbReference type="InterPro" id="IPR013325">
    <property type="entry name" value="RNA_pol_sigma_r2"/>
</dbReference>
<keyword evidence="1 6" id="KW-0963">Cytoplasm</keyword>
<dbReference type="NCBIfam" id="TIGR02895">
    <property type="entry name" value="spore_sigI"/>
    <property type="match status" value="1"/>
</dbReference>
<accession>A0ABU1IMM1</accession>
<feature type="domain" description="RNA polymerase sigma-70 region 2" evidence="8">
    <location>
        <begin position="40"/>
        <end position="108"/>
    </location>
</feature>
<dbReference type="SUPFAM" id="SSF88946">
    <property type="entry name" value="Sigma2 domain of RNA polymerase sigma factors"/>
    <property type="match status" value="1"/>
</dbReference>
<keyword evidence="3 6" id="KW-0731">Sigma factor</keyword>
<dbReference type="HAMAP" id="MF_02064">
    <property type="entry name" value="Sigma70_SigI"/>
    <property type="match status" value="1"/>
</dbReference>
<dbReference type="PIRSF" id="PIRSF038953">
    <property type="entry name" value="SigI"/>
    <property type="match status" value="1"/>
</dbReference>
<evidence type="ECO:0000256" key="2">
    <source>
        <dbReference type="ARBA" id="ARBA00023015"/>
    </source>
</evidence>
<keyword evidence="2 6" id="KW-0805">Transcription regulation</keyword>
<gene>
    <name evidence="6" type="primary">sigI</name>
    <name evidence="9" type="ORF">JOE21_002038</name>
</gene>
<keyword evidence="5 6" id="KW-0804">Transcription</keyword>
<feature type="region of interest" description="Disordered" evidence="7">
    <location>
        <begin position="255"/>
        <end position="275"/>
    </location>
</feature>
<protein>
    <recommendedName>
        <fullName evidence="6">RNA polymerase sigma factor SigI</fullName>
    </recommendedName>
</protein>
<comment type="similarity">
    <text evidence="6">Belongs to the sigma-70 factor family. SigI subfamily.</text>
</comment>
<keyword evidence="4 6" id="KW-0238">DNA-binding</keyword>
<comment type="subunit">
    <text evidence="6">Interacts with RsgI.</text>
</comment>
<comment type="function">
    <text evidence="6">Sigma factors are initiation factors that promote the attachment of RNA polymerase to specific initiation sites and are then released.</text>
</comment>
<evidence type="ECO:0000256" key="4">
    <source>
        <dbReference type="ARBA" id="ARBA00023125"/>
    </source>
</evidence>
<feature type="short sequence motif" description="Polymerase core binding" evidence="6">
    <location>
        <begin position="63"/>
        <end position="76"/>
    </location>
</feature>
<reference evidence="9 10" key="1">
    <citation type="submission" date="2023-07" db="EMBL/GenBank/DDBJ databases">
        <title>Genomic Encyclopedia of Type Strains, Phase IV (KMG-IV): sequencing the most valuable type-strain genomes for metagenomic binning, comparative biology and taxonomic classification.</title>
        <authorList>
            <person name="Goeker M."/>
        </authorList>
    </citation>
    <scope>NUCLEOTIDE SEQUENCE [LARGE SCALE GENOMIC DNA]</scope>
    <source>
        <strain evidence="9 10">DSM 45903</strain>
    </source>
</reference>
<organism evidence="9 10">
    <name type="scientific">Desmospora profundinema</name>
    <dbReference type="NCBI Taxonomy" id="1571184"/>
    <lineage>
        <taxon>Bacteria</taxon>
        <taxon>Bacillati</taxon>
        <taxon>Bacillota</taxon>
        <taxon>Bacilli</taxon>
        <taxon>Bacillales</taxon>
        <taxon>Thermoactinomycetaceae</taxon>
        <taxon>Desmospora</taxon>
    </lineage>
</organism>
<dbReference type="InterPro" id="IPR014244">
    <property type="entry name" value="RNA_pol_sigma-I"/>
</dbReference>
<comment type="activity regulation">
    <text evidence="6">Negatively regulated by the anti-sigma-I factor RsgI.</text>
</comment>
<evidence type="ECO:0000313" key="9">
    <source>
        <dbReference type="EMBL" id="MDR6226032.1"/>
    </source>
</evidence>
<dbReference type="InterPro" id="IPR007627">
    <property type="entry name" value="RNA_pol_sigma70_r2"/>
</dbReference>
<evidence type="ECO:0000313" key="10">
    <source>
        <dbReference type="Proteomes" id="UP001185012"/>
    </source>
</evidence>